<dbReference type="RefSeq" id="WP_369667731.1">
    <property type="nucleotide sequence ID" value="NZ_JBDKXB010000019.1"/>
</dbReference>
<organism evidence="3 4">
    <name type="scientific">Thioalkalicoccus limnaeus</name>
    <dbReference type="NCBI Taxonomy" id="120681"/>
    <lineage>
        <taxon>Bacteria</taxon>
        <taxon>Pseudomonadati</taxon>
        <taxon>Pseudomonadota</taxon>
        <taxon>Gammaproteobacteria</taxon>
        <taxon>Chromatiales</taxon>
        <taxon>Chromatiaceae</taxon>
        <taxon>Thioalkalicoccus</taxon>
    </lineage>
</organism>
<evidence type="ECO:0000256" key="1">
    <source>
        <dbReference type="SAM" id="SignalP"/>
    </source>
</evidence>
<evidence type="ECO:0000313" key="4">
    <source>
        <dbReference type="Proteomes" id="UP001564408"/>
    </source>
</evidence>
<accession>A0ABV4BJ50</accession>
<feature type="chain" id="PRO_5045296350" evidence="1">
    <location>
        <begin position="27"/>
        <end position="178"/>
    </location>
</feature>
<dbReference type="PANTHER" id="PTHR35812:SF1">
    <property type="entry name" value="LIPOPROTEIN"/>
    <property type="match status" value="1"/>
</dbReference>
<sequence>MSTPFCWFRFTAFALLGWLLTANATAAGQVCDDEARTESPPSRFIVLEQHSVEDTTTGLQWKRCSEGQDWSGGTCTGAALRLNWHQALAHAEGSSFAGHRDWRLPTREELASIVEPACVEPAIDLAVFPGTPSYAYWSATPFEYFVRLAWGVYFNSGRTGYSPRDFGYFHVRLVRDTD</sequence>
<gene>
    <name evidence="3" type="ORF">ABC977_13140</name>
</gene>
<keyword evidence="1" id="KW-0732">Signal</keyword>
<proteinExistence type="predicted"/>
<feature type="domain" description="Lcl C-terminal" evidence="2">
    <location>
        <begin position="52"/>
        <end position="175"/>
    </location>
</feature>
<reference evidence="3 4" key="1">
    <citation type="submission" date="2024-05" db="EMBL/GenBank/DDBJ databases">
        <title>Genome Sequence and Characterization of the New Strain Purple Sulfur Bacterium of Genus Thioalkalicoccus.</title>
        <authorList>
            <person name="Bryantseva I.A."/>
            <person name="Kyndt J.A."/>
            <person name="Imhoff J.F."/>
        </authorList>
    </citation>
    <scope>NUCLEOTIDE SEQUENCE [LARGE SCALE GENOMIC DNA]</scope>
    <source>
        <strain evidence="3 4">Um2</strain>
    </source>
</reference>
<dbReference type="Pfam" id="PF07603">
    <property type="entry name" value="Lcl_C"/>
    <property type="match status" value="1"/>
</dbReference>
<dbReference type="EMBL" id="JBDKXB010000019">
    <property type="protein sequence ID" value="MEY6433347.1"/>
    <property type="molecule type" value="Genomic_DNA"/>
</dbReference>
<comment type="caution">
    <text evidence="3">The sequence shown here is derived from an EMBL/GenBank/DDBJ whole genome shotgun (WGS) entry which is preliminary data.</text>
</comment>
<dbReference type="Proteomes" id="UP001564408">
    <property type="component" value="Unassembled WGS sequence"/>
</dbReference>
<dbReference type="InterPro" id="IPR011460">
    <property type="entry name" value="Lcl_C"/>
</dbReference>
<evidence type="ECO:0000259" key="2">
    <source>
        <dbReference type="Pfam" id="PF07603"/>
    </source>
</evidence>
<keyword evidence="4" id="KW-1185">Reference proteome</keyword>
<name>A0ABV4BJ50_9GAMM</name>
<feature type="signal peptide" evidence="1">
    <location>
        <begin position="1"/>
        <end position="26"/>
    </location>
</feature>
<dbReference type="PANTHER" id="PTHR35812">
    <property type="entry name" value="LIPOPROTEIN"/>
    <property type="match status" value="1"/>
</dbReference>
<protein>
    <submittedName>
        <fullName evidence="3">DUF1566 domain-containing protein</fullName>
    </submittedName>
</protein>
<evidence type="ECO:0000313" key="3">
    <source>
        <dbReference type="EMBL" id="MEY6433347.1"/>
    </source>
</evidence>